<evidence type="ECO:0000313" key="2">
    <source>
        <dbReference type="EMBL" id="KAK4549477.1"/>
    </source>
</evidence>
<gene>
    <name evidence="2" type="ORF">LTR36_006474</name>
</gene>
<evidence type="ECO:0000313" key="3">
    <source>
        <dbReference type="Proteomes" id="UP001324427"/>
    </source>
</evidence>
<feature type="region of interest" description="Disordered" evidence="1">
    <location>
        <begin position="1"/>
        <end position="44"/>
    </location>
</feature>
<name>A0AAV9JUS7_9PEZI</name>
<sequence>MTDQQRPESVASQRSEHGGCRLNEGGVVEQAADEEPLPGTVDDGIQTAQVPSTVATVVDGTETAQVPSIVVEVVDGAEEEEFCGHLRQRRIPNAPGDEAQMPSCPACAAGQQTPADMQLANEGIAEIEKAMEPIQAEIHRLQAFLDTKKACLDTKKAEMAPFRELVRQTMQRNIDLADEIIKIDRQQSDCDRAQRALDEVERKPRNFFDDVRRSKRLAGKLSLETMIPGNSIPLTFFKDATRSNHGLGFRMGSKHDVYTAVAAAPVAGLETAQPPASLVEGATSADFHERALEQFGKGIFKGGSFEDRVSATQQALFGKASSKEDREKKGL</sequence>
<comment type="caution">
    <text evidence="2">The sequence shown here is derived from an EMBL/GenBank/DDBJ whole genome shotgun (WGS) entry which is preliminary data.</text>
</comment>
<dbReference type="Proteomes" id="UP001324427">
    <property type="component" value="Unassembled WGS sequence"/>
</dbReference>
<protein>
    <submittedName>
        <fullName evidence="2">Uncharacterized protein</fullName>
    </submittedName>
</protein>
<evidence type="ECO:0000256" key="1">
    <source>
        <dbReference type="SAM" id="MobiDB-lite"/>
    </source>
</evidence>
<organism evidence="2 3">
    <name type="scientific">Oleoguttula mirabilis</name>
    <dbReference type="NCBI Taxonomy" id="1507867"/>
    <lineage>
        <taxon>Eukaryota</taxon>
        <taxon>Fungi</taxon>
        <taxon>Dikarya</taxon>
        <taxon>Ascomycota</taxon>
        <taxon>Pezizomycotina</taxon>
        <taxon>Dothideomycetes</taxon>
        <taxon>Dothideomycetidae</taxon>
        <taxon>Mycosphaerellales</taxon>
        <taxon>Teratosphaeriaceae</taxon>
        <taxon>Oleoguttula</taxon>
    </lineage>
</organism>
<dbReference type="AlphaFoldDB" id="A0AAV9JUS7"/>
<dbReference type="EMBL" id="JAVFHQ010000004">
    <property type="protein sequence ID" value="KAK4549477.1"/>
    <property type="molecule type" value="Genomic_DNA"/>
</dbReference>
<proteinExistence type="predicted"/>
<reference evidence="2 3" key="1">
    <citation type="submission" date="2021-11" db="EMBL/GenBank/DDBJ databases">
        <title>Black yeast isolated from Biological Soil Crust.</title>
        <authorList>
            <person name="Kurbessoian T."/>
        </authorList>
    </citation>
    <scope>NUCLEOTIDE SEQUENCE [LARGE SCALE GENOMIC DNA]</scope>
    <source>
        <strain evidence="2 3">CCFEE 5522</strain>
    </source>
</reference>
<keyword evidence="3" id="KW-1185">Reference proteome</keyword>
<accession>A0AAV9JUS7</accession>